<evidence type="ECO:0000313" key="2">
    <source>
        <dbReference type="Proteomes" id="UP000010802"/>
    </source>
</evidence>
<dbReference type="KEGG" id="tep:TepRe1_0417"/>
<gene>
    <name evidence="1" type="ordered locus">TEPIRE1_0464</name>
</gene>
<sequence>MLSNDIIYKRVLFFLYNQKMWGSNMLLNALNIIENNEVISLVGAGGKTSFMYALARELSSLQRRVLITTTTHLKKPTGKAYELMILENCPKRAANKINQIFDASNVAFWADNEVSDGKIRGLSMESIDIIADMGIADNILIEADGSKGLPIKAPAYNEPVIPKKTTILIGVIGIDALGRTIDDKTVHRPEFLSMISGKPLGGIIDEAVIQNLIFSPYGLFKGATEQMKKVVVINKVDNNQILDLAIKLAESIKNVSNIEIFRILLTSFNCETSRIKVIL</sequence>
<dbReference type="KEGG" id="tae:TepiRe1_0464"/>
<keyword evidence="2" id="KW-1185">Reference proteome</keyword>
<evidence type="ECO:0008006" key="3">
    <source>
        <dbReference type="Google" id="ProtNLM"/>
    </source>
</evidence>
<dbReference type="Pfam" id="PF19842">
    <property type="entry name" value="YqeC"/>
    <property type="match status" value="1"/>
</dbReference>
<accession>F4LUQ0</accession>
<dbReference type="AlphaFoldDB" id="F4LUQ0"/>
<protein>
    <recommendedName>
        <fullName evidence="3">Selenium-dependent hydroxylase accessory protein YqeC</fullName>
    </recommendedName>
</protein>
<reference evidence="2" key="1">
    <citation type="journal article" date="2013" name="Genome Announc.">
        <title>First genome sequence of a syntrophic acetate-oxidizing bacterium, Tepidanaerobacter acetatoxydans strain Re1.</title>
        <authorList>
            <person name="Manzoor S."/>
            <person name="Bongcam-Rudloff E."/>
            <person name="Schnurer A."/>
            <person name="Muller B."/>
        </authorList>
    </citation>
    <scope>NUCLEOTIDE SEQUENCE [LARGE SCALE GENOMIC DNA]</scope>
    <source>
        <strain evidence="2">Re1</strain>
    </source>
</reference>
<evidence type="ECO:0000313" key="1">
    <source>
        <dbReference type="EMBL" id="CDI40384.1"/>
    </source>
</evidence>
<dbReference type="EMBL" id="HF563609">
    <property type="protein sequence ID" value="CDI40384.1"/>
    <property type="molecule type" value="Genomic_DNA"/>
</dbReference>
<dbReference type="NCBIfam" id="TIGR03172">
    <property type="entry name" value="selenium cofactor biosynthesis protein YqeC"/>
    <property type="match status" value="1"/>
</dbReference>
<proteinExistence type="predicted"/>
<dbReference type="eggNOG" id="COG1192">
    <property type="taxonomic scope" value="Bacteria"/>
</dbReference>
<dbReference type="Proteomes" id="UP000010802">
    <property type="component" value="Chromosome"/>
</dbReference>
<name>F4LUQ0_TEPAE</name>
<dbReference type="InterPro" id="IPR017587">
    <property type="entry name" value="YqeC"/>
</dbReference>
<dbReference type="HOGENOM" id="CLU_068045_2_0_9"/>
<dbReference type="STRING" id="1209989.TepRe1_0417"/>
<organism evidence="1 2">
    <name type="scientific">Tepidanaerobacter acetatoxydans (strain DSM 21804 / JCM 16047 / Re1)</name>
    <dbReference type="NCBI Taxonomy" id="1209989"/>
    <lineage>
        <taxon>Bacteria</taxon>
        <taxon>Bacillati</taxon>
        <taxon>Bacillota</taxon>
        <taxon>Clostridia</taxon>
        <taxon>Thermosediminibacterales</taxon>
        <taxon>Tepidanaerobacteraceae</taxon>
        <taxon>Tepidanaerobacter</taxon>
    </lineage>
</organism>